<name>E3QFS8_COLGM</name>
<dbReference type="OrthoDB" id="20872at2759"/>
<dbReference type="VEuPathDB" id="FungiDB:GLRG_04907"/>
<dbReference type="GeneID" id="24410272"/>
<reference evidence="2" key="1">
    <citation type="journal article" date="2012" name="Nat. Genet.">
        <title>Lifestyle transitions in plant pathogenic Colletotrichum fungi deciphered by genome and transcriptome analyses.</title>
        <authorList>
            <person name="O'Connell R.J."/>
            <person name="Thon M.R."/>
            <person name="Hacquard S."/>
            <person name="Amyotte S.G."/>
            <person name="Kleemann J."/>
            <person name="Torres M.F."/>
            <person name="Damm U."/>
            <person name="Buiate E.A."/>
            <person name="Epstein L."/>
            <person name="Alkan N."/>
            <person name="Altmueller J."/>
            <person name="Alvarado-Balderrama L."/>
            <person name="Bauser C.A."/>
            <person name="Becker C."/>
            <person name="Birren B.W."/>
            <person name="Chen Z."/>
            <person name="Choi J."/>
            <person name="Crouch J.A."/>
            <person name="Duvick J.P."/>
            <person name="Farman M.A."/>
            <person name="Gan P."/>
            <person name="Heiman D."/>
            <person name="Henrissat B."/>
            <person name="Howard R.J."/>
            <person name="Kabbage M."/>
            <person name="Koch C."/>
            <person name="Kracher B."/>
            <person name="Kubo Y."/>
            <person name="Law A.D."/>
            <person name="Lebrun M.-H."/>
            <person name="Lee Y.-H."/>
            <person name="Miyara I."/>
            <person name="Moore N."/>
            <person name="Neumann U."/>
            <person name="Nordstroem K."/>
            <person name="Panaccione D.G."/>
            <person name="Panstruga R."/>
            <person name="Place M."/>
            <person name="Proctor R.H."/>
            <person name="Prusky D."/>
            <person name="Rech G."/>
            <person name="Reinhardt R."/>
            <person name="Rollins J.A."/>
            <person name="Rounsley S."/>
            <person name="Schardl C.L."/>
            <person name="Schwartz D.C."/>
            <person name="Shenoy N."/>
            <person name="Shirasu K."/>
            <person name="Sikhakolli U.R."/>
            <person name="Stueber K."/>
            <person name="Sukno S.A."/>
            <person name="Sweigard J.A."/>
            <person name="Takano Y."/>
            <person name="Takahara H."/>
            <person name="Trail F."/>
            <person name="van der Does H.C."/>
            <person name="Voll L.M."/>
            <person name="Will I."/>
            <person name="Young S."/>
            <person name="Zeng Q."/>
            <person name="Zhang J."/>
            <person name="Zhou S."/>
            <person name="Dickman M.B."/>
            <person name="Schulze-Lefert P."/>
            <person name="Ver Loren van Themaat E."/>
            <person name="Ma L.-J."/>
            <person name="Vaillancourt L.J."/>
        </authorList>
    </citation>
    <scope>NUCLEOTIDE SEQUENCE [LARGE SCALE GENOMIC DNA]</scope>
    <source>
        <strain evidence="2">M1.001 / M2 / FGSC 10212</strain>
    </source>
</reference>
<dbReference type="GO" id="GO:0003824">
    <property type="term" value="F:catalytic activity"/>
    <property type="evidence" value="ECO:0007669"/>
    <property type="project" value="InterPro"/>
</dbReference>
<dbReference type="EMBL" id="GG697346">
    <property type="protein sequence ID" value="EFQ29763.1"/>
    <property type="molecule type" value="Genomic_DNA"/>
</dbReference>
<dbReference type="Gene3D" id="3.40.50.1580">
    <property type="entry name" value="Nucleoside phosphorylase domain"/>
    <property type="match status" value="1"/>
</dbReference>
<dbReference type="HOGENOM" id="CLU_2468938_0_0_1"/>
<accession>E3QFS8</accession>
<sequence>MTCALSLEYDASVLAFDEIWADLENDLGKATQDPNIYTLGRIGKCNVIPVLLLDMGQVNTASASQSSLQFSQAQAGPSLWRMWQRPQH</sequence>
<organism evidence="2">
    <name type="scientific">Colletotrichum graminicola (strain M1.001 / M2 / FGSC 10212)</name>
    <name type="common">Maize anthracnose fungus</name>
    <name type="synonym">Glomerella graminicola</name>
    <dbReference type="NCBI Taxonomy" id="645133"/>
    <lineage>
        <taxon>Eukaryota</taxon>
        <taxon>Fungi</taxon>
        <taxon>Dikarya</taxon>
        <taxon>Ascomycota</taxon>
        <taxon>Pezizomycotina</taxon>
        <taxon>Sordariomycetes</taxon>
        <taxon>Hypocreomycetidae</taxon>
        <taxon>Glomerellales</taxon>
        <taxon>Glomerellaceae</taxon>
        <taxon>Colletotrichum</taxon>
        <taxon>Colletotrichum graminicola species complex</taxon>
    </lineage>
</organism>
<evidence type="ECO:0000313" key="2">
    <source>
        <dbReference type="Proteomes" id="UP000008782"/>
    </source>
</evidence>
<keyword evidence="2" id="KW-1185">Reference proteome</keyword>
<dbReference type="Proteomes" id="UP000008782">
    <property type="component" value="Unassembled WGS sequence"/>
</dbReference>
<protein>
    <submittedName>
        <fullName evidence="1">Uncharacterized protein</fullName>
    </submittedName>
</protein>
<dbReference type="AlphaFoldDB" id="E3QFS8"/>
<evidence type="ECO:0000313" key="1">
    <source>
        <dbReference type="EMBL" id="EFQ29763.1"/>
    </source>
</evidence>
<proteinExistence type="predicted"/>
<dbReference type="RefSeq" id="XP_008093783.1">
    <property type="nucleotide sequence ID" value="XM_008095592.1"/>
</dbReference>
<gene>
    <name evidence="1" type="ORF">GLRG_04907</name>
</gene>
<dbReference type="InterPro" id="IPR035994">
    <property type="entry name" value="Nucleoside_phosphorylase_sf"/>
</dbReference>
<dbReference type="GO" id="GO:0009116">
    <property type="term" value="P:nucleoside metabolic process"/>
    <property type="evidence" value="ECO:0007669"/>
    <property type="project" value="InterPro"/>
</dbReference>
<dbReference type="STRING" id="645133.E3QFS8"/>